<name>A0A3P7IRN7_STRVU</name>
<dbReference type="AlphaFoldDB" id="A0A3P7IRN7"/>
<dbReference type="PANTHER" id="PTHR11893:SF9">
    <property type="entry name" value="INNEXIN-7"/>
    <property type="match status" value="1"/>
</dbReference>
<dbReference type="Proteomes" id="UP000270094">
    <property type="component" value="Unassembled WGS sequence"/>
</dbReference>
<dbReference type="GO" id="GO:0005886">
    <property type="term" value="C:plasma membrane"/>
    <property type="evidence" value="ECO:0007669"/>
    <property type="project" value="UniProtKB-SubCell"/>
</dbReference>
<evidence type="ECO:0000256" key="12">
    <source>
        <dbReference type="SAM" id="Phobius"/>
    </source>
</evidence>
<evidence type="ECO:0000313" key="13">
    <source>
        <dbReference type="EMBL" id="VDM70513.1"/>
    </source>
</evidence>
<evidence type="ECO:0000256" key="10">
    <source>
        <dbReference type="ARBA" id="ARBA00023136"/>
    </source>
</evidence>
<keyword evidence="4" id="KW-1003">Cell membrane</keyword>
<evidence type="ECO:0000256" key="1">
    <source>
        <dbReference type="ARBA" id="ARBA00004610"/>
    </source>
</evidence>
<keyword evidence="3" id="KW-0813">Transport</keyword>
<keyword evidence="11" id="KW-0407">Ion channel</keyword>
<dbReference type="GO" id="GO:0005243">
    <property type="term" value="F:gap junction channel activity"/>
    <property type="evidence" value="ECO:0007669"/>
    <property type="project" value="TreeGrafter"/>
</dbReference>
<dbReference type="PANTHER" id="PTHR11893">
    <property type="entry name" value="INNEXIN"/>
    <property type="match status" value="1"/>
</dbReference>
<keyword evidence="10 12" id="KW-0472">Membrane</keyword>
<reference evidence="13 14" key="1">
    <citation type="submission" date="2018-11" db="EMBL/GenBank/DDBJ databases">
        <authorList>
            <consortium name="Pathogen Informatics"/>
        </authorList>
    </citation>
    <scope>NUCLEOTIDE SEQUENCE [LARGE SCALE GENOMIC DNA]</scope>
</reference>
<evidence type="ECO:0000256" key="5">
    <source>
        <dbReference type="ARBA" id="ARBA00022692"/>
    </source>
</evidence>
<evidence type="ECO:0000256" key="9">
    <source>
        <dbReference type="ARBA" id="ARBA00023065"/>
    </source>
</evidence>
<dbReference type="InterPro" id="IPR000990">
    <property type="entry name" value="Innexin"/>
</dbReference>
<dbReference type="OrthoDB" id="5867527at2759"/>
<keyword evidence="14" id="KW-1185">Reference proteome</keyword>
<evidence type="ECO:0000256" key="6">
    <source>
        <dbReference type="ARBA" id="ARBA00022868"/>
    </source>
</evidence>
<keyword evidence="6" id="KW-0303">Gap junction</keyword>
<dbReference type="GO" id="GO:0005921">
    <property type="term" value="C:gap junction"/>
    <property type="evidence" value="ECO:0007669"/>
    <property type="project" value="UniProtKB-SubCell"/>
</dbReference>
<keyword evidence="9" id="KW-0406">Ion transport</keyword>
<dbReference type="GO" id="GO:0034220">
    <property type="term" value="P:monoatomic ion transmembrane transport"/>
    <property type="evidence" value="ECO:0007669"/>
    <property type="project" value="UniProtKB-KW"/>
</dbReference>
<sequence>MFRVLNSVPYSNEQGAKDFIASLHSFVTCNLLVGLAVLVSWKQFGGSPIECMVPPDFTSAWVENQYGWAVSDGISNNVKTRQREPFSHCTLGMIRTKEEIF</sequence>
<feature type="transmembrane region" description="Helical" evidence="12">
    <location>
        <begin position="20"/>
        <end position="39"/>
    </location>
</feature>
<keyword evidence="5 12" id="KW-0812">Transmembrane</keyword>
<evidence type="ECO:0008006" key="15">
    <source>
        <dbReference type="Google" id="ProtNLM"/>
    </source>
</evidence>
<gene>
    <name evidence="13" type="ORF">SVUK_LOCUS5511</name>
</gene>
<protein>
    <recommendedName>
        <fullName evidence="15">Innexin</fullName>
    </recommendedName>
</protein>
<evidence type="ECO:0000256" key="7">
    <source>
        <dbReference type="ARBA" id="ARBA00022949"/>
    </source>
</evidence>
<evidence type="ECO:0000313" key="14">
    <source>
        <dbReference type="Proteomes" id="UP000270094"/>
    </source>
</evidence>
<dbReference type="Pfam" id="PF00876">
    <property type="entry name" value="Innexin"/>
    <property type="match status" value="1"/>
</dbReference>
<comment type="subcellular location">
    <subcellularLocation>
        <location evidence="1">Cell junction</location>
        <location evidence="1">Gap junction</location>
    </subcellularLocation>
    <subcellularLocation>
        <location evidence="2">Cell membrane</location>
        <topology evidence="2">Multi-pass membrane protein</topology>
    </subcellularLocation>
</comment>
<accession>A0A3P7IRN7</accession>
<keyword evidence="7" id="KW-0965">Cell junction</keyword>
<evidence type="ECO:0000256" key="8">
    <source>
        <dbReference type="ARBA" id="ARBA00022989"/>
    </source>
</evidence>
<proteinExistence type="predicted"/>
<organism evidence="13 14">
    <name type="scientific">Strongylus vulgaris</name>
    <name type="common">Blood worm</name>
    <dbReference type="NCBI Taxonomy" id="40348"/>
    <lineage>
        <taxon>Eukaryota</taxon>
        <taxon>Metazoa</taxon>
        <taxon>Ecdysozoa</taxon>
        <taxon>Nematoda</taxon>
        <taxon>Chromadorea</taxon>
        <taxon>Rhabditida</taxon>
        <taxon>Rhabditina</taxon>
        <taxon>Rhabditomorpha</taxon>
        <taxon>Strongyloidea</taxon>
        <taxon>Strongylidae</taxon>
        <taxon>Strongylus</taxon>
    </lineage>
</organism>
<dbReference type="EMBL" id="UYYB01016399">
    <property type="protein sequence ID" value="VDM70513.1"/>
    <property type="molecule type" value="Genomic_DNA"/>
</dbReference>
<evidence type="ECO:0000256" key="4">
    <source>
        <dbReference type="ARBA" id="ARBA00022475"/>
    </source>
</evidence>
<keyword evidence="8 12" id="KW-1133">Transmembrane helix</keyword>
<evidence type="ECO:0000256" key="11">
    <source>
        <dbReference type="ARBA" id="ARBA00023303"/>
    </source>
</evidence>
<evidence type="ECO:0000256" key="2">
    <source>
        <dbReference type="ARBA" id="ARBA00004651"/>
    </source>
</evidence>
<evidence type="ECO:0000256" key="3">
    <source>
        <dbReference type="ARBA" id="ARBA00022448"/>
    </source>
</evidence>